<organism evidence="1 2">
    <name type="scientific">Sphaerodactylus townsendi</name>
    <dbReference type="NCBI Taxonomy" id="933632"/>
    <lineage>
        <taxon>Eukaryota</taxon>
        <taxon>Metazoa</taxon>
        <taxon>Chordata</taxon>
        <taxon>Craniata</taxon>
        <taxon>Vertebrata</taxon>
        <taxon>Euteleostomi</taxon>
        <taxon>Lepidosauria</taxon>
        <taxon>Squamata</taxon>
        <taxon>Bifurcata</taxon>
        <taxon>Gekkota</taxon>
        <taxon>Sphaerodactylidae</taxon>
        <taxon>Sphaerodactylus</taxon>
    </lineage>
</organism>
<comment type="caution">
    <text evidence="1">The sequence shown here is derived from an EMBL/GenBank/DDBJ whole genome shotgun (WGS) entry which is preliminary data.</text>
</comment>
<sequence length="226" mass="26413">MTAYNIEGVYAVQHCTGNNDCFDESENNDFYYDSDFKVHEVNFAKSCKPDNRERPFIQQSHVAEKVFWNKDFKKQCFNNKNDGLCLKDYNTRELCDMNEQNGFYSVDEFSDCDNDDFESREMNDDDEWDFENEDCNSENCEDDFESETEFDYASDYQFMPSDRGAHHDQTLPCDDWQKDDSIEPDDPDEIPDQDADPMLTSAATEGDAIPRIEGQLDSTEHTVYNM</sequence>
<dbReference type="EMBL" id="CM037614">
    <property type="protein sequence ID" value="KAH8016392.1"/>
    <property type="molecule type" value="Genomic_DNA"/>
</dbReference>
<keyword evidence="2" id="KW-1185">Reference proteome</keyword>
<gene>
    <name evidence="1" type="ORF">K3G42_017138</name>
</gene>
<evidence type="ECO:0000313" key="1">
    <source>
        <dbReference type="EMBL" id="KAH8016392.1"/>
    </source>
</evidence>
<evidence type="ECO:0000313" key="2">
    <source>
        <dbReference type="Proteomes" id="UP000827872"/>
    </source>
</evidence>
<reference evidence="1" key="1">
    <citation type="submission" date="2021-08" db="EMBL/GenBank/DDBJ databases">
        <title>The first chromosome-level gecko genome reveals the dynamic sex chromosomes of Neotropical dwarf geckos (Sphaerodactylidae: Sphaerodactylus).</title>
        <authorList>
            <person name="Pinto B.J."/>
            <person name="Keating S.E."/>
            <person name="Gamble T."/>
        </authorList>
    </citation>
    <scope>NUCLEOTIDE SEQUENCE</scope>
    <source>
        <strain evidence="1">TG3544</strain>
    </source>
</reference>
<accession>A0ACB8GAB0</accession>
<name>A0ACB8GAB0_9SAUR</name>
<dbReference type="Proteomes" id="UP000827872">
    <property type="component" value="Linkage Group LG01"/>
</dbReference>
<proteinExistence type="predicted"/>
<protein>
    <submittedName>
        <fullName evidence="1">Uncharacterized protein</fullName>
    </submittedName>
</protein>